<dbReference type="PANTHER" id="PTHR12526">
    <property type="entry name" value="GLYCOSYLTRANSFERASE"/>
    <property type="match status" value="1"/>
</dbReference>
<dbReference type="CDD" id="cd03801">
    <property type="entry name" value="GT4_PimA-like"/>
    <property type="match status" value="1"/>
</dbReference>
<name>A0A3M0G5A9_9FLAO</name>
<dbReference type="InterPro" id="IPR001296">
    <property type="entry name" value="Glyco_trans_1"/>
</dbReference>
<evidence type="ECO:0000256" key="1">
    <source>
        <dbReference type="SAM" id="Phobius"/>
    </source>
</evidence>
<keyword evidence="4" id="KW-1185">Reference proteome</keyword>
<keyword evidence="1" id="KW-0812">Transmembrane</keyword>
<organism evidence="3 4">
    <name type="scientific">Dokdonia sinensis</name>
    <dbReference type="NCBI Taxonomy" id="2479847"/>
    <lineage>
        <taxon>Bacteria</taxon>
        <taxon>Pseudomonadati</taxon>
        <taxon>Bacteroidota</taxon>
        <taxon>Flavobacteriia</taxon>
        <taxon>Flavobacteriales</taxon>
        <taxon>Flavobacteriaceae</taxon>
        <taxon>Dokdonia</taxon>
    </lineage>
</organism>
<reference evidence="3 4" key="1">
    <citation type="submission" date="2018-10" db="EMBL/GenBank/DDBJ databases">
        <title>Dokdonia luteus sp. nov., isolated from sea water.</title>
        <authorList>
            <person name="Zhou L.Y."/>
            <person name="Du Z.J."/>
        </authorList>
    </citation>
    <scope>NUCLEOTIDE SEQUENCE [LARGE SCALE GENOMIC DNA]</scope>
    <source>
        <strain evidence="3 4">SH27</strain>
    </source>
</reference>
<dbReference type="Gene3D" id="3.40.50.2000">
    <property type="entry name" value="Glycogen Phosphorylase B"/>
    <property type="match status" value="2"/>
</dbReference>
<dbReference type="Pfam" id="PF00534">
    <property type="entry name" value="Glycos_transf_1"/>
    <property type="match status" value="1"/>
</dbReference>
<protein>
    <submittedName>
        <fullName evidence="3">Glycosyltransferase</fullName>
    </submittedName>
</protein>
<feature type="domain" description="Glycosyl transferase family 1" evidence="2">
    <location>
        <begin position="220"/>
        <end position="371"/>
    </location>
</feature>
<feature type="transmembrane region" description="Helical" evidence="1">
    <location>
        <begin position="7"/>
        <end position="23"/>
    </location>
</feature>
<sequence length="391" mass="44456">MNRLKRFVKYCLGWIYLFIFRYFKSFIISKSDIIFIFPYYHLGGAEQVHLDIVKAVSHKEVTVIFTHLSATDHYLPHFRESATIIELNSIINKKSNRVRKALFNTIAKAINGSKTVTHVFGCNSTYFYDILSLINTSKQRIDLIHAIAPNDSRISTLASSAKYIDTRVVINRKAKEDVLNIYRENNIIASPDKIRIISNGVDLSNIQDLSIKPVSEVLNVGFIGRWSDEKRPWIFLEIAKKIKLKFTGTHFKMAGSGMKGEKSRIQEAGVNYVGEITTISDLSKFYKELDLIIICSSTEGFPMVLMEAMPHGVIPVCTDVGGISEHIRHQENGILVGESIELEIIDSFVENLSDLITNDIKRLALAENARNYALNHFDIEKFNQSYRNLLS</sequence>
<proteinExistence type="predicted"/>
<keyword evidence="1" id="KW-1133">Transmembrane helix</keyword>
<accession>A0A3M0G5A9</accession>
<evidence type="ECO:0000313" key="3">
    <source>
        <dbReference type="EMBL" id="RMB57422.1"/>
    </source>
</evidence>
<comment type="caution">
    <text evidence="3">The sequence shown here is derived from an EMBL/GenBank/DDBJ whole genome shotgun (WGS) entry which is preliminary data.</text>
</comment>
<dbReference type="EMBL" id="REFV01000011">
    <property type="protein sequence ID" value="RMB57422.1"/>
    <property type="molecule type" value="Genomic_DNA"/>
</dbReference>
<dbReference type="SUPFAM" id="SSF53756">
    <property type="entry name" value="UDP-Glycosyltransferase/glycogen phosphorylase"/>
    <property type="match status" value="1"/>
</dbReference>
<dbReference type="RefSeq" id="WP_121917900.1">
    <property type="nucleotide sequence ID" value="NZ_REFV01000011.1"/>
</dbReference>
<evidence type="ECO:0000313" key="4">
    <source>
        <dbReference type="Proteomes" id="UP000281985"/>
    </source>
</evidence>
<dbReference type="Proteomes" id="UP000281985">
    <property type="component" value="Unassembled WGS sequence"/>
</dbReference>
<keyword evidence="1" id="KW-0472">Membrane</keyword>
<dbReference type="AlphaFoldDB" id="A0A3M0G5A9"/>
<keyword evidence="3" id="KW-0808">Transferase</keyword>
<dbReference type="GO" id="GO:0016757">
    <property type="term" value="F:glycosyltransferase activity"/>
    <property type="evidence" value="ECO:0007669"/>
    <property type="project" value="InterPro"/>
</dbReference>
<gene>
    <name evidence="3" type="ORF">EAX61_11795</name>
</gene>
<dbReference type="OrthoDB" id="9811239at2"/>
<evidence type="ECO:0000259" key="2">
    <source>
        <dbReference type="Pfam" id="PF00534"/>
    </source>
</evidence>